<feature type="transmembrane region" description="Helical" evidence="1">
    <location>
        <begin position="127"/>
        <end position="147"/>
    </location>
</feature>
<name>A0ABY2DZX1_9FLAO</name>
<dbReference type="Proteomes" id="UP000294685">
    <property type="component" value="Unassembled WGS sequence"/>
</dbReference>
<evidence type="ECO:0000313" key="3">
    <source>
        <dbReference type="Proteomes" id="UP000294685"/>
    </source>
</evidence>
<protein>
    <recommendedName>
        <fullName evidence="4">DUF1129 domain-containing protein</fullName>
    </recommendedName>
</protein>
<keyword evidence="1" id="KW-0472">Membrane</keyword>
<keyword evidence="1" id="KW-0812">Transmembrane</keyword>
<dbReference type="RefSeq" id="WP_131990751.1">
    <property type="nucleotide sequence ID" value="NZ_SMLH01000001.1"/>
</dbReference>
<evidence type="ECO:0000256" key="1">
    <source>
        <dbReference type="SAM" id="Phobius"/>
    </source>
</evidence>
<gene>
    <name evidence="2" type="ORF">E0I61_02245</name>
</gene>
<accession>A0ABY2DZX1</accession>
<dbReference type="EMBL" id="SMLH01000001">
    <property type="protein sequence ID" value="TDE31541.1"/>
    <property type="molecule type" value="Genomic_DNA"/>
</dbReference>
<sequence length="226" mass="26589">MKLTTEQIAQIEETLVFNGLIYDDIKLEVTDHIASEIEEKTINEEVSFELAFKEVFEKWKPELRPASYGLWLGRSYSGPKIIMDKMARYTKSRFWYITLGAIPLTLIATAFIHFFNTETFIYFFTKAIRILFATEVFLVTIAWIIIWKYKSKTTFSYLFKKRSVLVFFQPLLLGVGLVPIKLMNIDADVQMGFIYVFFMILLFFMIDFVLVFQHIRVIKKQSLSKS</sequence>
<comment type="caution">
    <text evidence="2">The sequence shown here is derived from an EMBL/GenBank/DDBJ whole genome shotgun (WGS) entry which is preliminary data.</text>
</comment>
<reference evidence="2 3" key="1">
    <citation type="submission" date="2019-03" db="EMBL/GenBank/DDBJ databases">
        <title>Novel species of Flavobacterium.</title>
        <authorList>
            <person name="Liu Q."/>
            <person name="Xin Y.-H."/>
        </authorList>
    </citation>
    <scope>NUCLEOTIDE SEQUENCE [LARGE SCALE GENOMIC DNA]</scope>
    <source>
        <strain evidence="2 3">LB2P22</strain>
    </source>
</reference>
<feature type="transmembrane region" description="Helical" evidence="1">
    <location>
        <begin position="94"/>
        <end position="115"/>
    </location>
</feature>
<evidence type="ECO:0008006" key="4">
    <source>
        <dbReference type="Google" id="ProtNLM"/>
    </source>
</evidence>
<evidence type="ECO:0000313" key="2">
    <source>
        <dbReference type="EMBL" id="TDE31541.1"/>
    </source>
</evidence>
<feature type="transmembrane region" description="Helical" evidence="1">
    <location>
        <begin position="192"/>
        <end position="212"/>
    </location>
</feature>
<proteinExistence type="predicted"/>
<feature type="transmembrane region" description="Helical" evidence="1">
    <location>
        <begin position="159"/>
        <end position="180"/>
    </location>
</feature>
<keyword evidence="3" id="KW-1185">Reference proteome</keyword>
<organism evidence="2 3">
    <name type="scientific">Flavobacterium ranwuense</name>
    <dbReference type="NCBI Taxonomy" id="2541725"/>
    <lineage>
        <taxon>Bacteria</taxon>
        <taxon>Pseudomonadati</taxon>
        <taxon>Bacteroidota</taxon>
        <taxon>Flavobacteriia</taxon>
        <taxon>Flavobacteriales</taxon>
        <taxon>Flavobacteriaceae</taxon>
        <taxon>Flavobacterium</taxon>
    </lineage>
</organism>
<keyword evidence="1" id="KW-1133">Transmembrane helix</keyword>